<dbReference type="EMBL" id="BGPR01037642">
    <property type="protein sequence ID" value="GBO13300.1"/>
    <property type="molecule type" value="Genomic_DNA"/>
</dbReference>
<name>A0A4Y2UP33_ARAVE</name>
<evidence type="ECO:0000313" key="2">
    <source>
        <dbReference type="EMBL" id="GBO13300.1"/>
    </source>
</evidence>
<feature type="region of interest" description="Disordered" evidence="1">
    <location>
        <begin position="1"/>
        <end position="50"/>
    </location>
</feature>
<reference evidence="2 3" key="1">
    <citation type="journal article" date="2019" name="Sci. Rep.">
        <title>Orb-weaving spider Araneus ventricosus genome elucidates the spidroin gene catalogue.</title>
        <authorList>
            <person name="Kono N."/>
            <person name="Nakamura H."/>
            <person name="Ohtoshi R."/>
            <person name="Moran D.A.P."/>
            <person name="Shinohara A."/>
            <person name="Yoshida Y."/>
            <person name="Fujiwara M."/>
            <person name="Mori M."/>
            <person name="Tomita M."/>
            <person name="Arakawa K."/>
        </authorList>
    </citation>
    <scope>NUCLEOTIDE SEQUENCE [LARGE SCALE GENOMIC DNA]</scope>
</reference>
<comment type="caution">
    <text evidence="2">The sequence shown here is derived from an EMBL/GenBank/DDBJ whole genome shotgun (WGS) entry which is preliminary data.</text>
</comment>
<evidence type="ECO:0000256" key="1">
    <source>
        <dbReference type="SAM" id="MobiDB-lite"/>
    </source>
</evidence>
<proteinExistence type="predicted"/>
<evidence type="ECO:0000313" key="3">
    <source>
        <dbReference type="Proteomes" id="UP000499080"/>
    </source>
</evidence>
<dbReference type="Proteomes" id="UP000499080">
    <property type="component" value="Unassembled WGS sequence"/>
</dbReference>
<keyword evidence="3" id="KW-1185">Reference proteome</keyword>
<accession>A0A4Y2UP33</accession>
<gene>
    <name evidence="2" type="ORF">AVEN_18908_1</name>
</gene>
<protein>
    <submittedName>
        <fullName evidence="2">Uncharacterized protein</fullName>
    </submittedName>
</protein>
<organism evidence="2 3">
    <name type="scientific">Araneus ventricosus</name>
    <name type="common">Orbweaver spider</name>
    <name type="synonym">Epeira ventricosa</name>
    <dbReference type="NCBI Taxonomy" id="182803"/>
    <lineage>
        <taxon>Eukaryota</taxon>
        <taxon>Metazoa</taxon>
        <taxon>Ecdysozoa</taxon>
        <taxon>Arthropoda</taxon>
        <taxon>Chelicerata</taxon>
        <taxon>Arachnida</taxon>
        <taxon>Araneae</taxon>
        <taxon>Araneomorphae</taxon>
        <taxon>Entelegynae</taxon>
        <taxon>Araneoidea</taxon>
        <taxon>Araneidae</taxon>
        <taxon>Araneus</taxon>
    </lineage>
</organism>
<dbReference type="AlphaFoldDB" id="A0A4Y2UP33"/>
<sequence>MTRMTPELAPPSKLPHHTSGRTFDPLRMISSETGPIHDGSSVESGIEPGSLRFRGRTSTLGHRGLLFLDMNLMDLVTHAQESNKKRIPKQYLATAHEIAPRKIGEKKVGTVNSTLTKVKQK</sequence>